<dbReference type="EMBL" id="BBTG02000042">
    <property type="protein sequence ID" value="GAO16810.1"/>
    <property type="molecule type" value="Genomic_DNA"/>
</dbReference>
<gene>
    <name evidence="1" type="ORF">UVI_02053500</name>
</gene>
<proteinExistence type="predicted"/>
<protein>
    <submittedName>
        <fullName evidence="1">Uncharacterized protein</fullName>
    </submittedName>
</protein>
<name>A0A1B5L2V2_USTVR</name>
<dbReference type="AlphaFoldDB" id="A0A1B5L2V2"/>
<sequence>MTAAKTPDGVNASCEPFDAIMGLSSRQMENVSVDVTAVVPISDSQLGVGESAGLTEPHGLRPSKTPLARLKAVSCGGLLGME</sequence>
<evidence type="ECO:0000313" key="2">
    <source>
        <dbReference type="Proteomes" id="UP000054053"/>
    </source>
</evidence>
<reference evidence="2" key="1">
    <citation type="journal article" date="2016" name="Genome Announc.">
        <title>Genome sequence of Ustilaginoidea virens IPU010, a rice pathogenic fungus causing false smut.</title>
        <authorList>
            <person name="Kumagai T."/>
            <person name="Ishii T."/>
            <person name="Terai G."/>
            <person name="Umemura M."/>
            <person name="Machida M."/>
            <person name="Asai K."/>
        </authorList>
    </citation>
    <scope>NUCLEOTIDE SEQUENCE [LARGE SCALE GENOMIC DNA]</scope>
    <source>
        <strain evidence="2">IPU010</strain>
    </source>
</reference>
<organism evidence="1 2">
    <name type="scientific">Ustilaginoidea virens</name>
    <name type="common">Rice false smut fungus</name>
    <name type="synonym">Villosiclava virens</name>
    <dbReference type="NCBI Taxonomy" id="1159556"/>
    <lineage>
        <taxon>Eukaryota</taxon>
        <taxon>Fungi</taxon>
        <taxon>Dikarya</taxon>
        <taxon>Ascomycota</taxon>
        <taxon>Pezizomycotina</taxon>
        <taxon>Sordariomycetes</taxon>
        <taxon>Hypocreomycetidae</taxon>
        <taxon>Hypocreales</taxon>
        <taxon>Clavicipitaceae</taxon>
        <taxon>Ustilaginoidea</taxon>
    </lineage>
</organism>
<evidence type="ECO:0000313" key="1">
    <source>
        <dbReference type="EMBL" id="GAO16810.1"/>
    </source>
</evidence>
<comment type="caution">
    <text evidence="1">The sequence shown here is derived from an EMBL/GenBank/DDBJ whole genome shotgun (WGS) entry which is preliminary data.</text>
</comment>
<dbReference type="Proteomes" id="UP000054053">
    <property type="component" value="Unassembled WGS sequence"/>
</dbReference>
<accession>A0A1B5L2V2</accession>